<evidence type="ECO:0000256" key="2">
    <source>
        <dbReference type="ARBA" id="ARBA00011799"/>
    </source>
</evidence>
<dbReference type="PANTHER" id="PTHR19316">
    <property type="entry name" value="PROTEIN FOLDING REGULATOR"/>
    <property type="match status" value="1"/>
</dbReference>
<keyword evidence="4" id="KW-0813">Transport</keyword>
<evidence type="ECO:0000313" key="11">
    <source>
        <dbReference type="EMBL" id="CAK9437467.1"/>
    </source>
</evidence>
<evidence type="ECO:0000256" key="9">
    <source>
        <dbReference type="SAM" id="MobiDB-lite"/>
    </source>
</evidence>
<keyword evidence="7" id="KW-0653">Protein transport</keyword>
<evidence type="ECO:0000256" key="4">
    <source>
        <dbReference type="ARBA" id="ARBA00022448"/>
    </source>
</evidence>
<evidence type="ECO:0000256" key="8">
    <source>
        <dbReference type="ARBA" id="ARBA00023010"/>
    </source>
</evidence>
<evidence type="ECO:0000256" key="6">
    <source>
        <dbReference type="ARBA" id="ARBA00022824"/>
    </source>
</evidence>
<dbReference type="Gene3D" id="1.25.10.10">
    <property type="entry name" value="Leucine-rich Repeat Variant"/>
    <property type="match status" value="1"/>
</dbReference>
<reference evidence="11 12" key="1">
    <citation type="submission" date="2024-03" db="EMBL/GenBank/DDBJ databases">
        <authorList>
            <person name="Brejova B."/>
        </authorList>
    </citation>
    <scope>NUCLEOTIDE SEQUENCE [LARGE SCALE GENOMIC DNA]</scope>
    <source>
        <strain evidence="11 12">CBS 14171</strain>
    </source>
</reference>
<evidence type="ECO:0000256" key="3">
    <source>
        <dbReference type="ARBA" id="ARBA00015352"/>
    </source>
</evidence>
<protein>
    <recommendedName>
        <fullName evidence="3">Nucleotide exchange factor SIL1</fullName>
    </recommendedName>
</protein>
<dbReference type="InterPro" id="IPR011989">
    <property type="entry name" value="ARM-like"/>
</dbReference>
<gene>
    <name evidence="11" type="ORF">LODBEIA_P18450</name>
</gene>
<dbReference type="InterPro" id="IPR031884">
    <property type="entry name" value="Sil1_fungi"/>
</dbReference>
<feature type="signal peptide" evidence="10">
    <location>
        <begin position="1"/>
        <end position="19"/>
    </location>
</feature>
<dbReference type="RefSeq" id="XP_066828783.1">
    <property type="nucleotide sequence ID" value="XM_066971778.1"/>
</dbReference>
<keyword evidence="5 10" id="KW-0732">Signal</keyword>
<dbReference type="PANTHER" id="PTHR19316:SF34">
    <property type="entry name" value="NUCLEOTIDE EXCHANGE FACTOR SIL1"/>
    <property type="match status" value="1"/>
</dbReference>
<feature type="chain" id="PRO_5045790741" description="Nucleotide exchange factor SIL1" evidence="10">
    <location>
        <begin position="20"/>
        <end position="438"/>
    </location>
</feature>
<proteinExistence type="inferred from homology"/>
<keyword evidence="8" id="KW-0811">Translocation</keyword>
<organism evidence="11 12">
    <name type="scientific">Lodderomyces beijingensis</name>
    <dbReference type="NCBI Taxonomy" id="1775926"/>
    <lineage>
        <taxon>Eukaryota</taxon>
        <taxon>Fungi</taxon>
        <taxon>Dikarya</taxon>
        <taxon>Ascomycota</taxon>
        <taxon>Saccharomycotina</taxon>
        <taxon>Pichiomycetes</taxon>
        <taxon>Debaryomycetaceae</taxon>
        <taxon>Candida/Lodderomyces clade</taxon>
        <taxon>Lodderomyces</taxon>
    </lineage>
</organism>
<name>A0ABP0ZL57_9ASCO</name>
<dbReference type="EMBL" id="OZ022406">
    <property type="protein sequence ID" value="CAK9437467.1"/>
    <property type="molecule type" value="Genomic_DNA"/>
</dbReference>
<accession>A0ABP0ZL57</accession>
<dbReference type="InterPro" id="IPR016024">
    <property type="entry name" value="ARM-type_fold"/>
</dbReference>
<evidence type="ECO:0000256" key="7">
    <source>
        <dbReference type="ARBA" id="ARBA00022927"/>
    </source>
</evidence>
<dbReference type="InterPro" id="IPR050693">
    <property type="entry name" value="Hsp70_NEF-Inhibitors"/>
</dbReference>
<feature type="region of interest" description="Disordered" evidence="9">
    <location>
        <begin position="96"/>
        <end position="127"/>
    </location>
</feature>
<dbReference type="SUPFAM" id="SSF48371">
    <property type="entry name" value="ARM repeat"/>
    <property type="match status" value="1"/>
</dbReference>
<keyword evidence="12" id="KW-1185">Reference proteome</keyword>
<dbReference type="Pfam" id="PF16782">
    <property type="entry name" value="SIL1"/>
    <property type="match status" value="1"/>
</dbReference>
<evidence type="ECO:0000256" key="1">
    <source>
        <dbReference type="ARBA" id="ARBA00010588"/>
    </source>
</evidence>
<keyword evidence="6" id="KW-0256">Endoplasmic reticulum</keyword>
<evidence type="ECO:0000313" key="12">
    <source>
        <dbReference type="Proteomes" id="UP001497383"/>
    </source>
</evidence>
<dbReference type="GeneID" id="92207041"/>
<dbReference type="Proteomes" id="UP001497383">
    <property type="component" value="Chromosome 2"/>
</dbReference>
<feature type="compositionally biased region" description="Basic and acidic residues" evidence="9">
    <location>
        <begin position="99"/>
        <end position="114"/>
    </location>
</feature>
<sequence>MKATSLLAIISVITSLGHASSISSSKNIICNPEDASDCYPKLFEPSEQWQTIRPGQEIPPGLHVRLNVDTLTKEAKLMAPEDKDKDEHVNELVVGEGGVIDHDHDDDKEVDKSKSSSVSPQQKLRGEQIQQILKNKVGYKPKTRVNTQDLTNFQGAMGEIGQYDISGATSEDDRRLDLALETLEEYVHDIELGAKLTHNTDVLSKLVYLAQHGGNEQLSGKIYNIIASALRNNPDAVDNVVDGGFDYVSFTKDLFDQLGSTGNDAIQKRILGIIQALAQNAKFVQRFFTFGTGEDGLDYIVLHFNQLGPQAKQRAANILQDLQVFGKSNDRRSVEDTDPNSNVSRFIQQTLAENKLSDPAEFKKYFQNLVNLHQSDSELKPMREFLSWLSEEVESRKEKRKRDNVPVEEKEFDEAMMRARHEVFGNPMGLRKAIADEL</sequence>
<evidence type="ECO:0000256" key="10">
    <source>
        <dbReference type="SAM" id="SignalP"/>
    </source>
</evidence>
<evidence type="ECO:0000256" key="5">
    <source>
        <dbReference type="ARBA" id="ARBA00022729"/>
    </source>
</evidence>
<comment type="similarity">
    <text evidence="1">Belongs to the SIL1 family.</text>
</comment>
<comment type="subunit">
    <text evidence="2">Interacts with KAR2.</text>
</comment>